<reference evidence="8" key="1">
    <citation type="submission" date="2025-08" db="UniProtKB">
        <authorList>
            <consortium name="Ensembl"/>
        </authorList>
    </citation>
    <scope>IDENTIFICATION</scope>
</reference>
<dbReference type="SUPFAM" id="SSF49562">
    <property type="entry name" value="C2 domain (Calcium/lipid-binding domain, CaLB)"/>
    <property type="match status" value="1"/>
</dbReference>
<sequence length="293" mass="31671">HVLNLCELVPEHLETRGLQSRAQPGLEQGKVQMWVDIFPTSLGPPGPPVNIDPRKAEGYELRCVVWNVRDTNPGDINLLGQHMSDIYVSGWLDGLPEQRQHTDIHYRSRNGRGAFNWRFVFPFEFLAAEKLCAIHRKDHVWSLDETLLKVPPKLILQVWDNDKFKADDLLGESPCHRPGGHRRGQGTASGDREHPLVIRSLPPVTELSPALSRRDPGAGADAVAPPGPQRPPVPGHAAGAALVLLGLALPAPVLPGPALPGLALPGPLLLALAPPGPALPALVPRPRCGSARP</sequence>
<name>A0A8C9KWX2_SERCA</name>
<comment type="subcellular location">
    <subcellularLocation>
        <location evidence="1">Membrane</location>
        <topology evidence="1">Single-pass membrane protein</topology>
    </subcellularLocation>
</comment>
<evidence type="ECO:0000313" key="8">
    <source>
        <dbReference type="Ensembl" id="ENSSCAP00000001371.1"/>
    </source>
</evidence>
<evidence type="ECO:0000256" key="2">
    <source>
        <dbReference type="ARBA" id="ARBA00022692"/>
    </source>
</evidence>
<dbReference type="Ensembl" id="ENSSCAT00000001572.1">
    <property type="protein sequence ID" value="ENSSCAP00000001371.1"/>
    <property type="gene ID" value="ENSSCAG00000001150.1"/>
</dbReference>
<dbReference type="InterPro" id="IPR037721">
    <property type="entry name" value="Ferlin"/>
</dbReference>
<dbReference type="GeneTree" id="ENSGT00940000154741"/>
<dbReference type="PANTHER" id="PTHR12546:SF34">
    <property type="entry name" value="FER-1-LIKE PROTEIN 5"/>
    <property type="match status" value="1"/>
</dbReference>
<dbReference type="InterPro" id="IPR037725">
    <property type="entry name" value="C2F_Ferlin"/>
</dbReference>
<evidence type="ECO:0000256" key="4">
    <source>
        <dbReference type="ARBA" id="ARBA00022989"/>
    </source>
</evidence>
<evidence type="ECO:0000256" key="6">
    <source>
        <dbReference type="SAM" id="MobiDB-lite"/>
    </source>
</evidence>
<evidence type="ECO:0000256" key="1">
    <source>
        <dbReference type="ARBA" id="ARBA00004167"/>
    </source>
</evidence>
<dbReference type="Pfam" id="PF00168">
    <property type="entry name" value="C2"/>
    <property type="match status" value="1"/>
</dbReference>
<keyword evidence="5" id="KW-0472">Membrane</keyword>
<protein>
    <recommendedName>
        <fullName evidence="7">C2 domain-containing protein</fullName>
    </recommendedName>
</protein>
<feature type="region of interest" description="Disordered" evidence="6">
    <location>
        <begin position="207"/>
        <end position="235"/>
    </location>
</feature>
<evidence type="ECO:0000259" key="7">
    <source>
        <dbReference type="PROSITE" id="PS50004"/>
    </source>
</evidence>
<dbReference type="Gene3D" id="2.60.40.150">
    <property type="entry name" value="C2 domain"/>
    <property type="match status" value="1"/>
</dbReference>
<accession>A0A8C9KWX2</accession>
<dbReference type="GO" id="GO:0061025">
    <property type="term" value="P:membrane fusion"/>
    <property type="evidence" value="ECO:0007669"/>
    <property type="project" value="TreeGrafter"/>
</dbReference>
<feature type="region of interest" description="Disordered" evidence="6">
    <location>
        <begin position="170"/>
        <end position="194"/>
    </location>
</feature>
<dbReference type="InterPro" id="IPR035892">
    <property type="entry name" value="C2_domain_sf"/>
</dbReference>
<proteinExistence type="predicted"/>
<evidence type="ECO:0000256" key="5">
    <source>
        <dbReference type="ARBA" id="ARBA00023136"/>
    </source>
</evidence>
<dbReference type="Proteomes" id="UP000694409">
    <property type="component" value="Unassembled WGS sequence"/>
</dbReference>
<feature type="compositionally biased region" description="Pro residues" evidence="6">
    <location>
        <begin position="225"/>
        <end position="234"/>
    </location>
</feature>
<keyword evidence="9" id="KW-1185">Reference proteome</keyword>
<keyword evidence="3" id="KW-0677">Repeat</keyword>
<dbReference type="PROSITE" id="PS50004">
    <property type="entry name" value="C2"/>
    <property type="match status" value="1"/>
</dbReference>
<keyword evidence="2" id="KW-0812">Transmembrane</keyword>
<dbReference type="GO" id="GO:0016020">
    <property type="term" value="C:membrane"/>
    <property type="evidence" value="ECO:0007669"/>
    <property type="project" value="UniProtKB-SubCell"/>
</dbReference>
<keyword evidence="4" id="KW-1133">Transmembrane helix</keyword>
<dbReference type="InterPro" id="IPR000008">
    <property type="entry name" value="C2_dom"/>
</dbReference>
<organism evidence="8 9">
    <name type="scientific">Serinus canaria</name>
    <name type="common">Island canary</name>
    <name type="synonym">Fringilla canaria</name>
    <dbReference type="NCBI Taxonomy" id="9135"/>
    <lineage>
        <taxon>Eukaryota</taxon>
        <taxon>Metazoa</taxon>
        <taxon>Chordata</taxon>
        <taxon>Craniata</taxon>
        <taxon>Vertebrata</taxon>
        <taxon>Euteleostomi</taxon>
        <taxon>Archelosauria</taxon>
        <taxon>Archosauria</taxon>
        <taxon>Dinosauria</taxon>
        <taxon>Saurischia</taxon>
        <taxon>Theropoda</taxon>
        <taxon>Coelurosauria</taxon>
        <taxon>Aves</taxon>
        <taxon>Neognathae</taxon>
        <taxon>Neoaves</taxon>
        <taxon>Telluraves</taxon>
        <taxon>Australaves</taxon>
        <taxon>Passeriformes</taxon>
        <taxon>Passeroidea</taxon>
        <taxon>Fringillidae</taxon>
        <taxon>Carduelinae</taxon>
        <taxon>Serinus</taxon>
    </lineage>
</organism>
<evidence type="ECO:0000313" key="9">
    <source>
        <dbReference type="Proteomes" id="UP000694409"/>
    </source>
</evidence>
<feature type="domain" description="C2" evidence="7">
    <location>
        <begin position="41"/>
        <end position="194"/>
    </location>
</feature>
<dbReference type="GO" id="GO:0007009">
    <property type="term" value="P:plasma membrane organization"/>
    <property type="evidence" value="ECO:0007669"/>
    <property type="project" value="TreeGrafter"/>
</dbReference>
<evidence type="ECO:0000256" key="3">
    <source>
        <dbReference type="ARBA" id="ARBA00022737"/>
    </source>
</evidence>
<dbReference type="PANTHER" id="PTHR12546">
    <property type="entry name" value="FER-1-LIKE"/>
    <property type="match status" value="1"/>
</dbReference>
<dbReference type="CDD" id="cd08374">
    <property type="entry name" value="C2F_Ferlin"/>
    <property type="match status" value="1"/>
</dbReference>
<reference evidence="8" key="2">
    <citation type="submission" date="2025-09" db="UniProtKB">
        <authorList>
            <consortium name="Ensembl"/>
        </authorList>
    </citation>
    <scope>IDENTIFICATION</scope>
</reference>
<dbReference type="AlphaFoldDB" id="A0A8C9KWX2"/>